<gene>
    <name evidence="1" type="ORF">PMH09_22285</name>
</gene>
<evidence type="ECO:0000313" key="2">
    <source>
        <dbReference type="Proteomes" id="UP001232992"/>
    </source>
</evidence>
<dbReference type="Proteomes" id="UP001232992">
    <property type="component" value="Unassembled WGS sequence"/>
</dbReference>
<name>A0ABT7C3A2_9CYAN</name>
<protein>
    <submittedName>
        <fullName evidence="1">Uncharacterized protein</fullName>
    </submittedName>
</protein>
<proteinExistence type="predicted"/>
<keyword evidence="2" id="KW-1185">Reference proteome</keyword>
<dbReference type="RefSeq" id="WP_283760545.1">
    <property type="nucleotide sequence ID" value="NZ_JAQOSQ010000064.1"/>
</dbReference>
<accession>A0ABT7C3A2</accession>
<dbReference type="EMBL" id="JAQOSQ010000064">
    <property type="protein sequence ID" value="MDJ1185911.1"/>
    <property type="molecule type" value="Genomic_DNA"/>
</dbReference>
<reference evidence="1 2" key="1">
    <citation type="submission" date="2023-01" db="EMBL/GenBank/DDBJ databases">
        <title>Novel diversity within Roseofilum (Cyanobacteria; Desertifilaceae) from marine benthic mats with descriptions of four novel species.</title>
        <authorList>
            <person name="Wang Y."/>
            <person name="Berthold D.E."/>
            <person name="Hu J."/>
            <person name="Lefler F.W."/>
            <person name="Laughinghouse H.D. IV."/>
        </authorList>
    </citation>
    <scope>NUCLEOTIDE SEQUENCE [LARGE SCALE GENOMIC DNA]</scope>
    <source>
        <strain evidence="1 2">BLCC-M143</strain>
    </source>
</reference>
<sequence>MKAAECIEPDSPFLLWIPASLDDAGTQDFIHKQIAINNLVKTTVLSGVAFWEGMELLESSYSNIEIDEFIGQLDIAAKIGCLSESEGATSKLEDRLQKGHSP</sequence>
<evidence type="ECO:0000313" key="1">
    <source>
        <dbReference type="EMBL" id="MDJ1185911.1"/>
    </source>
</evidence>
<comment type="caution">
    <text evidence="1">The sequence shown here is derived from an EMBL/GenBank/DDBJ whole genome shotgun (WGS) entry which is preliminary data.</text>
</comment>
<organism evidence="1 2">
    <name type="scientific">Roseofilum casamattae BLCC-M143</name>
    <dbReference type="NCBI Taxonomy" id="3022442"/>
    <lineage>
        <taxon>Bacteria</taxon>
        <taxon>Bacillati</taxon>
        <taxon>Cyanobacteriota</taxon>
        <taxon>Cyanophyceae</taxon>
        <taxon>Desertifilales</taxon>
        <taxon>Desertifilaceae</taxon>
        <taxon>Roseofilum</taxon>
        <taxon>Roseofilum casamattae</taxon>
    </lineage>
</organism>